<protein>
    <submittedName>
        <fullName evidence="1">Sulfotransferase</fullName>
    </submittedName>
</protein>
<dbReference type="Pfam" id="PF13469">
    <property type="entry name" value="Sulfotransfer_3"/>
    <property type="match status" value="2"/>
</dbReference>
<dbReference type="RefSeq" id="WP_239678091.1">
    <property type="nucleotide sequence ID" value="NZ_CP070499.1"/>
</dbReference>
<dbReference type="Gene3D" id="3.40.50.300">
    <property type="entry name" value="P-loop containing nucleotide triphosphate hydrolases"/>
    <property type="match status" value="1"/>
</dbReference>
<dbReference type="Proteomes" id="UP000662857">
    <property type="component" value="Chromosome"/>
</dbReference>
<dbReference type="PANTHER" id="PTHR10704">
    <property type="entry name" value="CARBOHYDRATE SULFOTRANSFERASE"/>
    <property type="match status" value="1"/>
</dbReference>
<gene>
    <name evidence="1" type="ORF">JQS43_06085</name>
</gene>
<reference evidence="1" key="1">
    <citation type="submission" date="2021-02" db="EMBL/GenBank/DDBJ databases">
        <title>Natrosporangium hydrolyticum gen. nov., sp. nov, a haloalkaliphilic actinobacterium from a soda solonchak soil.</title>
        <authorList>
            <person name="Sorokin D.Y."/>
            <person name="Khijniak T.V."/>
            <person name="Zakharycheva A.P."/>
            <person name="Boueva O.V."/>
            <person name="Ariskina E.V."/>
            <person name="Hahnke R.L."/>
            <person name="Bunk B."/>
            <person name="Sproer C."/>
            <person name="Schumann P."/>
            <person name="Evtushenko L.I."/>
            <person name="Kublanov I.V."/>
        </authorList>
    </citation>
    <scope>NUCLEOTIDE SEQUENCE</scope>
    <source>
        <strain evidence="1">DSM 106523</strain>
    </source>
</reference>
<dbReference type="GO" id="GO:0006044">
    <property type="term" value="P:N-acetylglucosamine metabolic process"/>
    <property type="evidence" value="ECO:0007669"/>
    <property type="project" value="TreeGrafter"/>
</dbReference>
<dbReference type="InterPro" id="IPR051135">
    <property type="entry name" value="Gal/GlcNAc/GalNAc_ST"/>
</dbReference>
<keyword evidence="2" id="KW-1185">Reference proteome</keyword>
<name>A0A895YP70_9ACTN</name>
<dbReference type="GO" id="GO:0006790">
    <property type="term" value="P:sulfur compound metabolic process"/>
    <property type="evidence" value="ECO:0007669"/>
    <property type="project" value="TreeGrafter"/>
</dbReference>
<evidence type="ECO:0000313" key="2">
    <source>
        <dbReference type="Proteomes" id="UP000662857"/>
    </source>
</evidence>
<dbReference type="PANTHER" id="PTHR10704:SF44">
    <property type="entry name" value="LD35051P-RELATED"/>
    <property type="match status" value="1"/>
</dbReference>
<dbReference type="KEGG" id="nhy:JQS43_06085"/>
<accession>A0A895YP70</accession>
<sequence>MTGPPPEVEPPPTSATPAPVLFIGGLGRSGSTLLELVLAQHPDVCALGEVVHLWQRGLVDDERCGCGERFAGCEFWQELGRRAFGGWSKLPLDRVTELKAAVDRTRYIPRLARYRLPDQLRREVHEYTSYYQRIYQAARELTGATVVVDSSKHASLAFALRHSPGLDLRVLHLVRDSRGVAYSWARQVRRPEVVDADAYMPRFSTLTVSGLWTVQNGAFHLLSRAAPVTRLRYEDFTADPQGWLRRIRELVDLPDDPAAGAILRDPPTSPSPAHTVAGNPLRFAAGPLRINRDDRWRAALPRPRRTMVSLLTLPLRLRYGYYRGRREATT</sequence>
<proteinExistence type="predicted"/>
<organism evidence="1 2">
    <name type="scientific">Natronosporangium hydrolyticum</name>
    <dbReference type="NCBI Taxonomy" id="2811111"/>
    <lineage>
        <taxon>Bacteria</taxon>
        <taxon>Bacillati</taxon>
        <taxon>Actinomycetota</taxon>
        <taxon>Actinomycetes</taxon>
        <taxon>Micromonosporales</taxon>
        <taxon>Micromonosporaceae</taxon>
        <taxon>Natronosporangium</taxon>
    </lineage>
</organism>
<dbReference type="EMBL" id="CP070499">
    <property type="protein sequence ID" value="QSB15900.1"/>
    <property type="molecule type" value="Genomic_DNA"/>
</dbReference>
<dbReference type="InterPro" id="IPR027417">
    <property type="entry name" value="P-loop_NTPase"/>
</dbReference>
<evidence type="ECO:0000313" key="1">
    <source>
        <dbReference type="EMBL" id="QSB15900.1"/>
    </source>
</evidence>
<dbReference type="AlphaFoldDB" id="A0A895YP70"/>
<dbReference type="GO" id="GO:0001517">
    <property type="term" value="F:N-acetylglucosamine 6-O-sulfotransferase activity"/>
    <property type="evidence" value="ECO:0007669"/>
    <property type="project" value="TreeGrafter"/>
</dbReference>
<dbReference type="SUPFAM" id="SSF52540">
    <property type="entry name" value="P-loop containing nucleoside triphosphate hydrolases"/>
    <property type="match status" value="1"/>
</dbReference>